<evidence type="ECO:0000256" key="2">
    <source>
        <dbReference type="ARBA" id="ARBA00023002"/>
    </source>
</evidence>
<keyword evidence="2" id="KW-0560">Oxidoreductase</keyword>
<evidence type="ECO:0000313" key="5">
    <source>
        <dbReference type="EMBL" id="UTT63681.1"/>
    </source>
</evidence>
<feature type="domain" description="Transketolase-like pyrimidine-binding" evidence="4">
    <location>
        <begin position="3"/>
        <end position="176"/>
    </location>
</feature>
<dbReference type="PANTHER" id="PTHR43257:SF2">
    <property type="entry name" value="PYRUVATE DEHYDROGENASE E1 COMPONENT SUBUNIT BETA"/>
    <property type="match status" value="1"/>
</dbReference>
<sequence length="333" mass="35183">MSTTVIAALRDALTHELSTDERVFMMGEDIGIGGSFHLSLGLLEKFGAERIRDTPVSEAGFVGLAIGAAIAGMRPVVDFQYGDFLLPAADQIIQQATKMHIMSGRQVTVPLVLHAPTGASGRGAQHANSVENIFAGVPGLVVAAPSTPYDAKGCMTTALRHDGPVLIVSHKYLYGTKGRSLIDGHDVVQEVPSESYTIPIGRSATRRTGADVTIVSSLLMTHRAMTAALELESAGISAEVIDMRWLAPLDIDAVLESVSRTSRLLVVEEGPRLGGWGSAVVSAVAAQGLHYLDAPVGHLSGIDQPLPAAPHLEPLLVPTAERIRETALELVRT</sequence>
<evidence type="ECO:0000259" key="4">
    <source>
        <dbReference type="SMART" id="SM00861"/>
    </source>
</evidence>
<comment type="cofactor">
    <cofactor evidence="1">
        <name>thiamine diphosphate</name>
        <dbReference type="ChEBI" id="CHEBI:58937"/>
    </cofactor>
</comment>
<dbReference type="Pfam" id="PF02780">
    <property type="entry name" value="Transketolase_C"/>
    <property type="match status" value="1"/>
</dbReference>
<evidence type="ECO:0000256" key="3">
    <source>
        <dbReference type="ARBA" id="ARBA00023052"/>
    </source>
</evidence>
<dbReference type="Gene3D" id="3.40.50.970">
    <property type="match status" value="1"/>
</dbReference>
<keyword evidence="3" id="KW-0786">Thiamine pyrophosphate</keyword>
<dbReference type="Gene3D" id="3.40.50.920">
    <property type="match status" value="1"/>
</dbReference>
<dbReference type="PANTHER" id="PTHR43257">
    <property type="entry name" value="PYRUVATE DEHYDROGENASE E1 COMPONENT BETA SUBUNIT"/>
    <property type="match status" value="1"/>
</dbReference>
<protein>
    <submittedName>
        <fullName evidence="5">Alpha-ketoacid dehydrogenase subunit beta</fullName>
    </submittedName>
</protein>
<evidence type="ECO:0000313" key="6">
    <source>
        <dbReference type="Proteomes" id="UP001060039"/>
    </source>
</evidence>
<dbReference type="InterPro" id="IPR009014">
    <property type="entry name" value="Transketo_C/PFOR_II"/>
</dbReference>
<dbReference type="InterPro" id="IPR033248">
    <property type="entry name" value="Transketolase_C"/>
</dbReference>
<dbReference type="RefSeq" id="WP_255160814.1">
    <property type="nucleotide sequence ID" value="NZ_CP101497.1"/>
</dbReference>
<dbReference type="InterPro" id="IPR005475">
    <property type="entry name" value="Transketolase-like_Pyr-bd"/>
</dbReference>
<dbReference type="CDD" id="cd07036">
    <property type="entry name" value="TPP_PYR_E1-PDHc-beta_like"/>
    <property type="match status" value="1"/>
</dbReference>
<evidence type="ECO:0000256" key="1">
    <source>
        <dbReference type="ARBA" id="ARBA00001964"/>
    </source>
</evidence>
<accession>A0ABY5G135</accession>
<reference evidence="5" key="1">
    <citation type="submission" date="2022-07" db="EMBL/GenBank/DDBJ databases">
        <title>Taxonomic analysis of Microcella humidisoli nov. sp., isolated from riverside soil.</title>
        <authorList>
            <person name="Molina K.M."/>
            <person name="Kim S.B."/>
        </authorList>
    </citation>
    <scope>NUCLEOTIDE SEQUENCE</scope>
    <source>
        <strain evidence="5">MMS21-STM10</strain>
    </source>
</reference>
<dbReference type="Proteomes" id="UP001060039">
    <property type="component" value="Chromosome"/>
</dbReference>
<dbReference type="InterPro" id="IPR029061">
    <property type="entry name" value="THDP-binding"/>
</dbReference>
<dbReference type="SMART" id="SM00861">
    <property type="entry name" value="Transket_pyr"/>
    <property type="match status" value="1"/>
</dbReference>
<dbReference type="SUPFAM" id="SSF52922">
    <property type="entry name" value="TK C-terminal domain-like"/>
    <property type="match status" value="1"/>
</dbReference>
<keyword evidence="6" id="KW-1185">Reference proteome</keyword>
<dbReference type="EMBL" id="CP101497">
    <property type="protein sequence ID" value="UTT63681.1"/>
    <property type="molecule type" value="Genomic_DNA"/>
</dbReference>
<organism evidence="5 6">
    <name type="scientific">Microcella humidisoli</name>
    <dbReference type="NCBI Taxonomy" id="2963406"/>
    <lineage>
        <taxon>Bacteria</taxon>
        <taxon>Bacillati</taxon>
        <taxon>Actinomycetota</taxon>
        <taxon>Actinomycetes</taxon>
        <taxon>Micrococcales</taxon>
        <taxon>Microbacteriaceae</taxon>
        <taxon>Microcella</taxon>
    </lineage>
</organism>
<proteinExistence type="predicted"/>
<name>A0ABY5G135_9MICO</name>
<gene>
    <name evidence="5" type="ORF">NNL39_06190</name>
</gene>
<dbReference type="Pfam" id="PF02779">
    <property type="entry name" value="Transket_pyr"/>
    <property type="match status" value="1"/>
</dbReference>
<dbReference type="SUPFAM" id="SSF52518">
    <property type="entry name" value="Thiamin diphosphate-binding fold (THDP-binding)"/>
    <property type="match status" value="1"/>
</dbReference>